<dbReference type="PROSITE" id="PS50931">
    <property type="entry name" value="HTH_LYSR"/>
    <property type="match status" value="1"/>
</dbReference>
<dbReference type="InterPro" id="IPR000847">
    <property type="entry name" value="LysR_HTH_N"/>
</dbReference>
<evidence type="ECO:0000256" key="4">
    <source>
        <dbReference type="ARBA" id="ARBA00023163"/>
    </source>
</evidence>
<dbReference type="Proteomes" id="UP000430692">
    <property type="component" value="Unassembled WGS sequence"/>
</dbReference>
<dbReference type="GO" id="GO:0032993">
    <property type="term" value="C:protein-DNA complex"/>
    <property type="evidence" value="ECO:0007669"/>
    <property type="project" value="TreeGrafter"/>
</dbReference>
<proteinExistence type="inferred from homology"/>
<feature type="domain" description="HTH lysR-type" evidence="5">
    <location>
        <begin position="1"/>
        <end position="58"/>
    </location>
</feature>
<reference evidence="6 7" key="1">
    <citation type="submission" date="2019-12" db="EMBL/GenBank/DDBJ databases">
        <title>Whole-genome analyses of novel actinobacteria.</title>
        <authorList>
            <person name="Sahin N."/>
            <person name="Saygin H."/>
        </authorList>
    </citation>
    <scope>NUCLEOTIDE SEQUENCE [LARGE SCALE GENOMIC DNA]</scope>
    <source>
        <strain evidence="6 7">KC615</strain>
    </source>
</reference>
<dbReference type="GO" id="GO:0003677">
    <property type="term" value="F:DNA binding"/>
    <property type="evidence" value="ECO:0007669"/>
    <property type="project" value="UniProtKB-KW"/>
</dbReference>
<dbReference type="EMBL" id="WUUL01000017">
    <property type="protein sequence ID" value="MXQ55706.1"/>
    <property type="molecule type" value="Genomic_DNA"/>
</dbReference>
<evidence type="ECO:0000256" key="3">
    <source>
        <dbReference type="ARBA" id="ARBA00023125"/>
    </source>
</evidence>
<sequence length="71" mass="8427">MNEQDCLLMGYLDEERNLTRTAERLYITQPALTYRLQQIEKEFGVSIIVKDKRGIRLTPEGEFMQNEKSHH</sequence>
<dbReference type="RefSeq" id="WP_160803054.1">
    <property type="nucleotide sequence ID" value="NZ_WUUL01000017.1"/>
</dbReference>
<protein>
    <submittedName>
        <fullName evidence="6">LysR family transcriptional regulator</fullName>
    </submittedName>
</protein>
<dbReference type="PRINTS" id="PR00039">
    <property type="entry name" value="HTHLYSR"/>
</dbReference>
<dbReference type="AlphaFoldDB" id="A0A6I4W139"/>
<evidence type="ECO:0000259" key="5">
    <source>
        <dbReference type="PROSITE" id="PS50931"/>
    </source>
</evidence>
<accession>A0A6I4W139</accession>
<evidence type="ECO:0000256" key="2">
    <source>
        <dbReference type="ARBA" id="ARBA00023015"/>
    </source>
</evidence>
<organism evidence="6 7">
    <name type="scientific">Shimazuella alba</name>
    <dbReference type="NCBI Taxonomy" id="2690964"/>
    <lineage>
        <taxon>Bacteria</taxon>
        <taxon>Bacillati</taxon>
        <taxon>Bacillota</taxon>
        <taxon>Bacilli</taxon>
        <taxon>Bacillales</taxon>
        <taxon>Thermoactinomycetaceae</taxon>
        <taxon>Shimazuella</taxon>
    </lineage>
</organism>
<dbReference type="Pfam" id="PF00126">
    <property type="entry name" value="HTH_1"/>
    <property type="match status" value="1"/>
</dbReference>
<dbReference type="InterPro" id="IPR036388">
    <property type="entry name" value="WH-like_DNA-bd_sf"/>
</dbReference>
<keyword evidence="4" id="KW-0804">Transcription</keyword>
<evidence type="ECO:0000313" key="7">
    <source>
        <dbReference type="Proteomes" id="UP000430692"/>
    </source>
</evidence>
<dbReference type="PANTHER" id="PTHR30346">
    <property type="entry name" value="TRANSCRIPTIONAL DUAL REGULATOR HCAR-RELATED"/>
    <property type="match status" value="1"/>
</dbReference>
<comment type="caution">
    <text evidence="6">The sequence shown here is derived from an EMBL/GenBank/DDBJ whole genome shotgun (WGS) entry which is preliminary data.</text>
</comment>
<keyword evidence="2" id="KW-0805">Transcription regulation</keyword>
<dbReference type="Gene3D" id="1.10.10.10">
    <property type="entry name" value="Winged helix-like DNA-binding domain superfamily/Winged helix DNA-binding domain"/>
    <property type="match status" value="1"/>
</dbReference>
<evidence type="ECO:0000313" key="6">
    <source>
        <dbReference type="EMBL" id="MXQ55706.1"/>
    </source>
</evidence>
<dbReference type="GO" id="GO:0003700">
    <property type="term" value="F:DNA-binding transcription factor activity"/>
    <property type="evidence" value="ECO:0007669"/>
    <property type="project" value="InterPro"/>
</dbReference>
<dbReference type="PANTHER" id="PTHR30346:SF0">
    <property type="entry name" value="HCA OPERON TRANSCRIPTIONAL ACTIVATOR HCAR"/>
    <property type="match status" value="1"/>
</dbReference>
<dbReference type="SUPFAM" id="SSF46785">
    <property type="entry name" value="Winged helix' DNA-binding domain"/>
    <property type="match status" value="1"/>
</dbReference>
<keyword evidence="7" id="KW-1185">Reference proteome</keyword>
<dbReference type="InterPro" id="IPR036390">
    <property type="entry name" value="WH_DNA-bd_sf"/>
</dbReference>
<name>A0A6I4W139_9BACL</name>
<comment type="similarity">
    <text evidence="1">Belongs to the LysR transcriptional regulatory family.</text>
</comment>
<gene>
    <name evidence="6" type="ORF">GSM42_18655</name>
</gene>
<keyword evidence="3" id="KW-0238">DNA-binding</keyword>
<evidence type="ECO:0000256" key="1">
    <source>
        <dbReference type="ARBA" id="ARBA00009437"/>
    </source>
</evidence>